<evidence type="ECO:0000313" key="4">
    <source>
        <dbReference type="Proteomes" id="UP001305606"/>
    </source>
</evidence>
<gene>
    <name evidence="3" type="ORF">PS467_39310</name>
</gene>
<proteinExistence type="predicted"/>
<dbReference type="NCBIfam" id="NF040521">
    <property type="entry name" value="C45_proenzyme"/>
    <property type="match status" value="1"/>
</dbReference>
<dbReference type="EMBL" id="CP117522">
    <property type="protein sequence ID" value="WNF00962.1"/>
    <property type="molecule type" value="Genomic_DNA"/>
</dbReference>
<dbReference type="InterPro" id="IPR005079">
    <property type="entry name" value="Peptidase_C45_hydrolase"/>
</dbReference>
<evidence type="ECO:0000313" key="3">
    <source>
        <dbReference type="EMBL" id="WNF00962.1"/>
    </source>
</evidence>
<dbReference type="PANTHER" id="PTHR34180">
    <property type="entry name" value="PEPTIDASE C45"/>
    <property type="match status" value="1"/>
</dbReference>
<organism evidence="3 4">
    <name type="scientific">Streptomyces luomodiensis</name>
    <dbReference type="NCBI Taxonomy" id="3026192"/>
    <lineage>
        <taxon>Bacteria</taxon>
        <taxon>Bacillati</taxon>
        <taxon>Actinomycetota</taxon>
        <taxon>Actinomycetes</taxon>
        <taxon>Kitasatosporales</taxon>
        <taxon>Streptomycetaceae</taxon>
        <taxon>Streptomyces</taxon>
    </lineage>
</organism>
<feature type="region of interest" description="Disordered" evidence="1">
    <location>
        <begin position="258"/>
        <end position="289"/>
    </location>
</feature>
<dbReference type="Proteomes" id="UP001305606">
    <property type="component" value="Chromosome"/>
</dbReference>
<evidence type="ECO:0000256" key="1">
    <source>
        <dbReference type="SAM" id="MobiDB-lite"/>
    </source>
</evidence>
<name>A0ABY9V8L7_9ACTN</name>
<dbReference type="PANTHER" id="PTHR34180:SF1">
    <property type="entry name" value="BETA-ALANYL-DOPAMINE_CARCININE HYDROLASE"/>
    <property type="match status" value="1"/>
</dbReference>
<dbReference type="Pfam" id="PF03417">
    <property type="entry name" value="AAT"/>
    <property type="match status" value="1"/>
</dbReference>
<dbReference type="InterPro" id="IPR047801">
    <property type="entry name" value="Peptidase_C45"/>
</dbReference>
<sequence length="377" mass="40454">MGAHVREQEFAGLRWLVASGEREEVFEMLGQAARSEIRTVHQELPEAEALHIWARTELGSAHLRRLVSETRRSCPTQVRELRALAQGAGLESLMLANLRGDLGTDDGTGCTDLGWRRSRSYVAHNEDGAPALEGRLMLLTLLIDGDVPVTTQWYPGFLPANTYVATGHGLVWGINHIQATRPALAAGRHFVARALQQAPDLEAAVQLLRTVPSAGGFAYTIGARETGRVVVVEAVAGRSALVEAQPAHPLQWHTNHLRHHPLPLDVPSTQPSSGAGSLGQRAAGSLGGYEESQARGKVLAGLDVPDREPSVDWFLDALTSAPLPRGVYRTAAGSDPLMTLCTTVTDLDADSITLRIPGRPSATLPLSAYVRGNADAR</sequence>
<dbReference type="InterPro" id="IPR047794">
    <property type="entry name" value="C45_proenzyme-like"/>
</dbReference>
<keyword evidence="4" id="KW-1185">Reference proteome</keyword>
<keyword evidence="3" id="KW-0808">Transferase</keyword>
<feature type="domain" description="Peptidase C45 hydrolase" evidence="2">
    <location>
        <begin position="118"/>
        <end position="262"/>
    </location>
</feature>
<evidence type="ECO:0000259" key="2">
    <source>
        <dbReference type="Pfam" id="PF03417"/>
    </source>
</evidence>
<protein>
    <submittedName>
        <fullName evidence="3">C45 family autoproteolytic acyltransferase/hydrolase</fullName>
    </submittedName>
</protein>
<accession>A0ABY9V8L7</accession>
<keyword evidence="3" id="KW-0012">Acyltransferase</keyword>
<dbReference type="GO" id="GO:0016746">
    <property type="term" value="F:acyltransferase activity"/>
    <property type="evidence" value="ECO:0007669"/>
    <property type="project" value="UniProtKB-KW"/>
</dbReference>
<dbReference type="RefSeq" id="WP_311039303.1">
    <property type="nucleotide sequence ID" value="NZ_CP117522.1"/>
</dbReference>
<reference evidence="3 4" key="1">
    <citation type="submission" date="2023-02" db="EMBL/GenBank/DDBJ databases">
        <title>Streptomyces sp. SCA4-21 with antifungal activity against Fusarium oxysporum f. sp. cubense, Streptomyces sp. SCA2-17 with antifungal activity against Fusarium oxysporum f. sp. cubense.</title>
        <authorList>
            <person name="Qi D."/>
        </authorList>
    </citation>
    <scope>NUCLEOTIDE SEQUENCE [LARGE SCALE GENOMIC DNA]</scope>
    <source>
        <strain evidence="3 4">SCA4-21</strain>
    </source>
</reference>
<dbReference type="Gene3D" id="3.60.60.10">
    <property type="entry name" value="Penicillin V Acylase, Chain A"/>
    <property type="match status" value="1"/>
</dbReference>